<evidence type="ECO:0000313" key="1">
    <source>
        <dbReference type="EMBL" id="CAG8479535.1"/>
    </source>
</evidence>
<sequence length="86" mass="9355">MSTKPDAFYESYKKRKVTGFLVTLPQLALVRGSSIARRHWYECRLTGGLGLATGSSSLLPQIIGKAELAVGAVNHLVKLLWAELGI</sequence>
<reference evidence="1" key="1">
    <citation type="submission" date="2021-06" db="EMBL/GenBank/DDBJ databases">
        <authorList>
            <person name="Kallberg Y."/>
            <person name="Tangrot J."/>
            <person name="Rosling A."/>
        </authorList>
    </citation>
    <scope>NUCLEOTIDE SEQUENCE</scope>
    <source>
        <strain evidence="1">MT106</strain>
    </source>
</reference>
<evidence type="ECO:0000313" key="2">
    <source>
        <dbReference type="Proteomes" id="UP000789831"/>
    </source>
</evidence>
<name>A0A9N8WAR0_9GLOM</name>
<dbReference type="EMBL" id="CAJVPL010000293">
    <property type="protein sequence ID" value="CAG8479535.1"/>
    <property type="molecule type" value="Genomic_DNA"/>
</dbReference>
<organism evidence="1 2">
    <name type="scientific">Ambispora gerdemannii</name>
    <dbReference type="NCBI Taxonomy" id="144530"/>
    <lineage>
        <taxon>Eukaryota</taxon>
        <taxon>Fungi</taxon>
        <taxon>Fungi incertae sedis</taxon>
        <taxon>Mucoromycota</taxon>
        <taxon>Glomeromycotina</taxon>
        <taxon>Glomeromycetes</taxon>
        <taxon>Archaeosporales</taxon>
        <taxon>Ambisporaceae</taxon>
        <taxon>Ambispora</taxon>
    </lineage>
</organism>
<dbReference type="Proteomes" id="UP000789831">
    <property type="component" value="Unassembled WGS sequence"/>
</dbReference>
<dbReference type="AlphaFoldDB" id="A0A9N8WAR0"/>
<accession>A0A9N8WAR0</accession>
<proteinExistence type="predicted"/>
<keyword evidence="2" id="KW-1185">Reference proteome</keyword>
<protein>
    <submittedName>
        <fullName evidence="1">8734_t:CDS:1</fullName>
    </submittedName>
</protein>
<gene>
    <name evidence="1" type="ORF">AGERDE_LOCUS3162</name>
</gene>
<comment type="caution">
    <text evidence="1">The sequence shown here is derived from an EMBL/GenBank/DDBJ whole genome shotgun (WGS) entry which is preliminary data.</text>
</comment>